<name>D5ML14_METO1</name>
<dbReference type="GO" id="GO:0042351">
    <property type="term" value="P:'de novo' GDP-L-fucose biosynthetic process"/>
    <property type="evidence" value="ECO:0007669"/>
    <property type="project" value="TreeGrafter"/>
</dbReference>
<dbReference type="EC" id="4.2.1.47" evidence="3"/>
<dbReference type="InterPro" id="IPR036291">
    <property type="entry name" value="NAD(P)-bd_dom_sf"/>
</dbReference>
<dbReference type="Proteomes" id="UP000006898">
    <property type="component" value="Chromosome"/>
</dbReference>
<dbReference type="KEGG" id="mox:DAMO_2783"/>
<dbReference type="InterPro" id="IPR006368">
    <property type="entry name" value="GDP_Man_deHydtase"/>
</dbReference>
<feature type="domain" description="NAD(P)-binding" evidence="5">
    <location>
        <begin position="7"/>
        <end position="41"/>
    </location>
</feature>
<protein>
    <recommendedName>
        <fullName evidence="3">GDP-mannose 4,6-dehydratase</fullName>
        <ecNumber evidence="3">4.2.1.47</ecNumber>
    </recommendedName>
</protein>
<evidence type="ECO:0000256" key="4">
    <source>
        <dbReference type="ARBA" id="ARBA00023239"/>
    </source>
</evidence>
<dbReference type="EMBL" id="FP565575">
    <property type="protein sequence ID" value="CBE69856.1"/>
    <property type="molecule type" value="Genomic_DNA"/>
</dbReference>
<comment type="similarity">
    <text evidence="2">Belongs to the NAD(P)-dependent epimerase/dehydratase family. GDP-mannose 4,6-dehydratase subfamily.</text>
</comment>
<dbReference type="AlphaFoldDB" id="D5ML14"/>
<dbReference type="GO" id="GO:0008446">
    <property type="term" value="F:GDP-mannose 4,6-dehydratase activity"/>
    <property type="evidence" value="ECO:0007669"/>
    <property type="project" value="UniProtKB-EC"/>
</dbReference>
<dbReference type="Gene3D" id="3.40.50.720">
    <property type="entry name" value="NAD(P)-binding Rossmann-like Domain"/>
    <property type="match status" value="1"/>
</dbReference>
<dbReference type="Pfam" id="PF16363">
    <property type="entry name" value="GDP_Man_Dehyd"/>
    <property type="match status" value="1"/>
</dbReference>
<dbReference type="SUPFAM" id="SSF51735">
    <property type="entry name" value="NAD(P)-binding Rossmann-fold domains"/>
    <property type="match status" value="1"/>
</dbReference>
<gene>
    <name evidence="6" type="ORF">DAMO_2783</name>
</gene>
<organism evidence="6 7">
    <name type="scientific">Methylomirabilis oxygeniifera</name>
    <dbReference type="NCBI Taxonomy" id="671143"/>
    <lineage>
        <taxon>Bacteria</taxon>
        <taxon>Candidatus Methylomirabilota</taxon>
        <taxon>Candidatus Methylomirabilia</taxon>
        <taxon>Candidatus Methylomirabilales</taxon>
        <taxon>Candidatus Methylomirabilaceae</taxon>
        <taxon>Candidatus Methylomirabilis</taxon>
    </lineage>
</organism>
<dbReference type="PANTHER" id="PTHR43715">
    <property type="entry name" value="GDP-MANNOSE 4,6-DEHYDRATASE"/>
    <property type="match status" value="1"/>
</dbReference>
<dbReference type="eggNOG" id="COG1089">
    <property type="taxonomic scope" value="Bacteria"/>
</dbReference>
<evidence type="ECO:0000256" key="3">
    <source>
        <dbReference type="ARBA" id="ARBA00011989"/>
    </source>
</evidence>
<evidence type="ECO:0000259" key="5">
    <source>
        <dbReference type="Pfam" id="PF16363"/>
    </source>
</evidence>
<dbReference type="InterPro" id="IPR016040">
    <property type="entry name" value="NAD(P)-bd_dom"/>
</dbReference>
<sequence>MTAWRAFITGIMGQDGSYLAELLLQKGYAVAGMVRRSSAESYVSSRPNVYEIGVWQVLGRKPDAHSLEGK</sequence>
<keyword evidence="4 6" id="KW-0456">Lyase</keyword>
<dbReference type="HOGENOM" id="CLU_2750249_0_0_0"/>
<evidence type="ECO:0000256" key="1">
    <source>
        <dbReference type="ARBA" id="ARBA00001937"/>
    </source>
</evidence>
<accession>D5ML14</accession>
<dbReference type="STRING" id="671143.DAMO_2783"/>
<evidence type="ECO:0000256" key="2">
    <source>
        <dbReference type="ARBA" id="ARBA00009263"/>
    </source>
</evidence>
<comment type="cofactor">
    <cofactor evidence="1">
        <name>NADP(+)</name>
        <dbReference type="ChEBI" id="CHEBI:58349"/>
    </cofactor>
</comment>
<proteinExistence type="inferred from homology"/>
<evidence type="ECO:0000313" key="7">
    <source>
        <dbReference type="Proteomes" id="UP000006898"/>
    </source>
</evidence>
<reference evidence="6 7" key="1">
    <citation type="journal article" date="2010" name="Nature">
        <title>Nitrite-driven anaerobic methane oxidation by oxygenic bacteria.</title>
        <authorList>
            <person name="Ettwig K.F."/>
            <person name="Butler M.K."/>
            <person name="Le Paslier D."/>
            <person name="Pelletier E."/>
            <person name="Mangenot S."/>
            <person name="Kuypers M.M.M."/>
            <person name="Schreiber F."/>
            <person name="Dutilh B.E."/>
            <person name="Zedelius J."/>
            <person name="de Beer D."/>
            <person name="Gloerich J."/>
            <person name="Wessels H.J.C.T."/>
            <person name="van Allen T."/>
            <person name="Luesken F."/>
            <person name="Wu M."/>
            <person name="van de Pas-Schoonen K.T."/>
            <person name="Op den Camp H.J.M."/>
            <person name="Janssen-Megens E.M."/>
            <person name="Francoijs K-J."/>
            <person name="Stunnenberg H."/>
            <person name="Weissenbach J."/>
            <person name="Jetten M.S.M."/>
            <person name="Strous M."/>
        </authorList>
    </citation>
    <scope>NUCLEOTIDE SEQUENCE [LARGE SCALE GENOMIC DNA]</scope>
</reference>
<dbReference type="PANTHER" id="PTHR43715:SF1">
    <property type="entry name" value="GDP-MANNOSE 4,6 DEHYDRATASE"/>
    <property type="match status" value="1"/>
</dbReference>
<evidence type="ECO:0000313" key="6">
    <source>
        <dbReference type="EMBL" id="CBE69856.1"/>
    </source>
</evidence>